<dbReference type="Proteomes" id="UP000479114">
    <property type="component" value="Chromosome"/>
</dbReference>
<dbReference type="SUPFAM" id="SSF56112">
    <property type="entry name" value="Protein kinase-like (PK-like)"/>
    <property type="match status" value="1"/>
</dbReference>
<accession>A0A6C0NWH5</accession>
<dbReference type="GO" id="GO:0016740">
    <property type="term" value="F:transferase activity"/>
    <property type="evidence" value="ECO:0007669"/>
    <property type="project" value="UniProtKB-KW"/>
</dbReference>
<evidence type="ECO:0000313" key="3">
    <source>
        <dbReference type="Proteomes" id="UP000479114"/>
    </source>
</evidence>
<dbReference type="Pfam" id="PF01636">
    <property type="entry name" value="APH"/>
    <property type="match status" value="1"/>
</dbReference>
<evidence type="ECO:0000313" key="2">
    <source>
        <dbReference type="EMBL" id="QHW30266.1"/>
    </source>
</evidence>
<dbReference type="InterPro" id="IPR002575">
    <property type="entry name" value="Aminoglycoside_PTrfase"/>
</dbReference>
<dbReference type="KEGG" id="prz:GZH47_05025"/>
<feature type="domain" description="Aminoglycoside phosphotransferase" evidence="1">
    <location>
        <begin position="29"/>
        <end position="263"/>
    </location>
</feature>
<dbReference type="RefSeq" id="WP_162638995.1">
    <property type="nucleotide sequence ID" value="NZ_CP048286.1"/>
</dbReference>
<dbReference type="AlphaFoldDB" id="A0A6C0NWH5"/>
<evidence type="ECO:0000259" key="1">
    <source>
        <dbReference type="Pfam" id="PF01636"/>
    </source>
</evidence>
<dbReference type="InterPro" id="IPR011009">
    <property type="entry name" value="Kinase-like_dom_sf"/>
</dbReference>
<keyword evidence="3" id="KW-1185">Reference proteome</keyword>
<keyword evidence="2" id="KW-0808">Transferase</keyword>
<dbReference type="PANTHER" id="PTHR21310">
    <property type="entry name" value="AMINOGLYCOSIDE PHOSPHOTRANSFERASE-RELATED-RELATED"/>
    <property type="match status" value="1"/>
</dbReference>
<dbReference type="Gene3D" id="3.90.1200.10">
    <property type="match status" value="1"/>
</dbReference>
<dbReference type="PANTHER" id="PTHR21310:SF15">
    <property type="entry name" value="AMINOGLYCOSIDE PHOSPHOTRANSFERASE DOMAIN-CONTAINING PROTEIN"/>
    <property type="match status" value="1"/>
</dbReference>
<dbReference type="InterPro" id="IPR051678">
    <property type="entry name" value="AGP_Transferase"/>
</dbReference>
<gene>
    <name evidence="2" type="ORF">GZH47_05025</name>
</gene>
<dbReference type="EMBL" id="CP048286">
    <property type="protein sequence ID" value="QHW30266.1"/>
    <property type="molecule type" value="Genomic_DNA"/>
</dbReference>
<organism evidence="2 3">
    <name type="scientific">Paenibacillus rhizovicinus</name>
    <dbReference type="NCBI Taxonomy" id="2704463"/>
    <lineage>
        <taxon>Bacteria</taxon>
        <taxon>Bacillati</taxon>
        <taxon>Bacillota</taxon>
        <taxon>Bacilli</taxon>
        <taxon>Bacillales</taxon>
        <taxon>Paenibacillaceae</taxon>
        <taxon>Paenibacillus</taxon>
    </lineage>
</organism>
<reference evidence="2 3" key="1">
    <citation type="submission" date="2020-02" db="EMBL/GenBank/DDBJ databases">
        <title>Paenibacillus sp. nov., isolated from rhizosphere soil of tomato.</title>
        <authorList>
            <person name="Weon H.-Y."/>
            <person name="Lee S.A."/>
        </authorList>
    </citation>
    <scope>NUCLEOTIDE SEQUENCE [LARGE SCALE GENOMIC DNA]</scope>
    <source>
        <strain evidence="2 3">14171R-81</strain>
    </source>
</reference>
<name>A0A6C0NWH5_9BACL</name>
<protein>
    <submittedName>
        <fullName evidence="2">Phosphotransferase</fullName>
    </submittedName>
</protein>
<sequence length="338" mass="38184">MIDIHIEKALKQLMQALQLGNIIGTPAAVSGGLMHKMYAVETTQGKYAVKALNPQIMLRPEALHNFIRAERIAQLAAADVPALPAKVINGEFLHRTGDRCYLVFDWIDGVRLQPGEVEIEHCISIGGILAAIHRTDFSELAIPQHKGGQASPTDWNTYLRQGQKVHAEWAGRMLGIIDELYSWEDKATQSARRSADDQAVLSHGDLDPKNVMWRHNSPVVIDWEAAGYVQPMLDLTETAIYWSEDEEGDVDQPRFSALLKGYRNRGGVMHADWRSVLEQGFLGKLGWLAYNLRRSLGLECADEDEQRLGTEQAVLTIQVLRRYAERLPEYEKWLMQEM</sequence>
<proteinExistence type="predicted"/>